<evidence type="ECO:0000256" key="1">
    <source>
        <dbReference type="ARBA" id="ARBA00001933"/>
    </source>
</evidence>
<keyword evidence="5" id="KW-0663">Pyridoxal phosphate</keyword>
<feature type="domain" description="Aminotransferase class V" evidence="9">
    <location>
        <begin position="4"/>
        <end position="374"/>
    </location>
</feature>
<comment type="catalytic activity">
    <reaction evidence="8">
        <text>(sulfur carrier)-H + L-cysteine = (sulfur carrier)-SH + L-alanine</text>
        <dbReference type="Rhea" id="RHEA:43892"/>
        <dbReference type="Rhea" id="RHEA-COMP:14737"/>
        <dbReference type="Rhea" id="RHEA-COMP:14739"/>
        <dbReference type="ChEBI" id="CHEBI:29917"/>
        <dbReference type="ChEBI" id="CHEBI:35235"/>
        <dbReference type="ChEBI" id="CHEBI:57972"/>
        <dbReference type="ChEBI" id="CHEBI:64428"/>
        <dbReference type="EC" id="2.8.1.7"/>
    </reaction>
</comment>
<dbReference type="GO" id="GO:0031071">
    <property type="term" value="F:cysteine desulfurase activity"/>
    <property type="evidence" value="ECO:0007669"/>
    <property type="project" value="UniProtKB-EC"/>
</dbReference>
<dbReference type="PANTHER" id="PTHR11601:SF34">
    <property type="entry name" value="CYSTEINE DESULFURASE"/>
    <property type="match status" value="1"/>
</dbReference>
<evidence type="ECO:0000256" key="2">
    <source>
        <dbReference type="ARBA" id="ARBA00006490"/>
    </source>
</evidence>
<comment type="similarity">
    <text evidence="2">Belongs to the class-V pyridoxal-phosphate-dependent aminotransferase family. NifS/IscS subfamily.</text>
</comment>
<evidence type="ECO:0000256" key="6">
    <source>
        <dbReference type="ARBA" id="ARBA00023004"/>
    </source>
</evidence>
<dbReference type="SUPFAM" id="SSF53383">
    <property type="entry name" value="PLP-dependent transferases"/>
    <property type="match status" value="1"/>
</dbReference>
<comment type="caution">
    <text evidence="10">The sequence shown here is derived from an EMBL/GenBank/DDBJ whole genome shotgun (WGS) entry which is preliminary data.</text>
</comment>
<evidence type="ECO:0000256" key="4">
    <source>
        <dbReference type="ARBA" id="ARBA00022723"/>
    </source>
</evidence>
<dbReference type="Gene3D" id="3.90.1150.10">
    <property type="entry name" value="Aspartate Aminotransferase, domain 1"/>
    <property type="match status" value="1"/>
</dbReference>
<dbReference type="Gene3D" id="3.40.640.10">
    <property type="entry name" value="Type I PLP-dependent aspartate aminotransferase-like (Major domain)"/>
    <property type="match status" value="1"/>
</dbReference>
<dbReference type="InterPro" id="IPR015422">
    <property type="entry name" value="PyrdxlP-dep_Trfase_small"/>
</dbReference>
<evidence type="ECO:0000313" key="10">
    <source>
        <dbReference type="EMBL" id="HIZ89177.1"/>
    </source>
</evidence>
<reference evidence="10" key="2">
    <citation type="submission" date="2021-04" db="EMBL/GenBank/DDBJ databases">
        <authorList>
            <person name="Gilroy R."/>
        </authorList>
    </citation>
    <scope>NUCLEOTIDE SEQUENCE</scope>
    <source>
        <strain evidence="10">ChiW4-1371</strain>
    </source>
</reference>
<organism evidence="10 11">
    <name type="scientific">Candidatus Mucispirillum faecigallinarum</name>
    <dbReference type="NCBI Taxonomy" id="2838699"/>
    <lineage>
        <taxon>Bacteria</taxon>
        <taxon>Pseudomonadati</taxon>
        <taxon>Deferribacterota</taxon>
        <taxon>Deferribacteres</taxon>
        <taxon>Deferribacterales</taxon>
        <taxon>Mucispirillaceae</taxon>
        <taxon>Mucispirillum</taxon>
    </lineage>
</organism>
<protein>
    <submittedName>
        <fullName evidence="10">Cysteine desulfurase</fullName>
    </submittedName>
</protein>
<sequence>MNPIYLDNIAGTKPDARVVEAVMPYLTEKYGNPAAHFYPLGRESYNAINAARKQVADLIGAEKPESVIFTSNGTESNNLAIKGIMALSGNKKHIVISEIEHYSIQNPVLKLTNYGYTFTKLPVDKNGRVSPESVAKAIKEDTALVAIAHANSEIGVIQDIEAIGKICKEKGVHFHVDAVASCGFIDIDVNKMNASTLTIAAQNFYGIRGAAALYIAPGVKILPLFDGGFQERGLRSGSENVPAIIGLGKACEIAKNEMADYSAKLTKLRDKLISGLTSQYDFLHITGDEKNRLPYHVSFWVEYIEGESLLMWYAQKGVYCASGSACSSNILADDEDDLQASHVLTAVGVPTDICAGSITMSLSKYIEEEDIDYVLKVSPEIIDKLCAMSPAFDPSKIKK</sequence>
<keyword evidence="6" id="KW-0408">Iron</keyword>
<dbReference type="Proteomes" id="UP000824176">
    <property type="component" value="Unassembled WGS sequence"/>
</dbReference>
<dbReference type="InterPro" id="IPR015424">
    <property type="entry name" value="PyrdxlP-dep_Trfase"/>
</dbReference>
<reference evidence="10" key="1">
    <citation type="journal article" date="2021" name="PeerJ">
        <title>Extensive microbial diversity within the chicken gut microbiome revealed by metagenomics and culture.</title>
        <authorList>
            <person name="Gilroy R."/>
            <person name="Ravi A."/>
            <person name="Getino M."/>
            <person name="Pursley I."/>
            <person name="Horton D.L."/>
            <person name="Alikhan N.F."/>
            <person name="Baker D."/>
            <person name="Gharbi K."/>
            <person name="Hall N."/>
            <person name="Watson M."/>
            <person name="Adriaenssens E.M."/>
            <person name="Foster-Nyarko E."/>
            <person name="Jarju S."/>
            <person name="Secka A."/>
            <person name="Antonio M."/>
            <person name="Oren A."/>
            <person name="Chaudhuri R.R."/>
            <person name="La Ragione R."/>
            <person name="Hildebrand F."/>
            <person name="Pallen M.J."/>
        </authorList>
    </citation>
    <scope>NUCLEOTIDE SEQUENCE</scope>
    <source>
        <strain evidence="10">ChiW4-1371</strain>
    </source>
</reference>
<name>A0A9D2GTN8_9BACT</name>
<dbReference type="EMBL" id="DXAQ01000071">
    <property type="protein sequence ID" value="HIZ89177.1"/>
    <property type="molecule type" value="Genomic_DNA"/>
</dbReference>
<gene>
    <name evidence="10" type="ORF">H9804_04470</name>
</gene>
<accession>A0A9D2GTN8</accession>
<evidence type="ECO:0000256" key="3">
    <source>
        <dbReference type="ARBA" id="ARBA00022679"/>
    </source>
</evidence>
<dbReference type="PIRSF" id="PIRSF005572">
    <property type="entry name" value="NifS"/>
    <property type="match status" value="1"/>
</dbReference>
<evidence type="ECO:0000256" key="8">
    <source>
        <dbReference type="ARBA" id="ARBA00050776"/>
    </source>
</evidence>
<evidence type="ECO:0000313" key="11">
    <source>
        <dbReference type="Proteomes" id="UP000824176"/>
    </source>
</evidence>
<evidence type="ECO:0000256" key="5">
    <source>
        <dbReference type="ARBA" id="ARBA00022898"/>
    </source>
</evidence>
<dbReference type="Pfam" id="PF00266">
    <property type="entry name" value="Aminotran_5"/>
    <property type="match status" value="1"/>
</dbReference>
<keyword evidence="7" id="KW-0411">Iron-sulfur</keyword>
<dbReference type="GO" id="GO:0046872">
    <property type="term" value="F:metal ion binding"/>
    <property type="evidence" value="ECO:0007669"/>
    <property type="project" value="UniProtKB-KW"/>
</dbReference>
<dbReference type="InterPro" id="IPR016454">
    <property type="entry name" value="Cysteine_dSase"/>
</dbReference>
<evidence type="ECO:0000259" key="9">
    <source>
        <dbReference type="Pfam" id="PF00266"/>
    </source>
</evidence>
<keyword evidence="4" id="KW-0479">Metal-binding</keyword>
<dbReference type="GO" id="GO:0051536">
    <property type="term" value="F:iron-sulfur cluster binding"/>
    <property type="evidence" value="ECO:0007669"/>
    <property type="project" value="UniProtKB-KW"/>
</dbReference>
<dbReference type="InterPro" id="IPR000192">
    <property type="entry name" value="Aminotrans_V_dom"/>
</dbReference>
<dbReference type="PANTHER" id="PTHR11601">
    <property type="entry name" value="CYSTEINE DESULFURYLASE FAMILY MEMBER"/>
    <property type="match status" value="1"/>
</dbReference>
<dbReference type="AlphaFoldDB" id="A0A9D2GTN8"/>
<proteinExistence type="inferred from homology"/>
<comment type="cofactor">
    <cofactor evidence="1">
        <name>pyridoxal 5'-phosphate</name>
        <dbReference type="ChEBI" id="CHEBI:597326"/>
    </cofactor>
</comment>
<dbReference type="InterPro" id="IPR015421">
    <property type="entry name" value="PyrdxlP-dep_Trfase_major"/>
</dbReference>
<evidence type="ECO:0000256" key="7">
    <source>
        <dbReference type="ARBA" id="ARBA00023014"/>
    </source>
</evidence>
<keyword evidence="3" id="KW-0808">Transferase</keyword>